<dbReference type="RefSeq" id="WP_066533111.1">
    <property type="nucleotide sequence ID" value="NZ_PDEA01000001.1"/>
</dbReference>
<comment type="caution">
    <text evidence="3">The sequence shown here is derived from an EMBL/GenBank/DDBJ whole genome shotgun (WGS) entry which is preliminary data.</text>
</comment>
<dbReference type="OrthoDB" id="8841189at2"/>
<evidence type="ECO:0000313" key="4">
    <source>
        <dbReference type="Proteomes" id="UP000220246"/>
    </source>
</evidence>
<protein>
    <submittedName>
        <fullName evidence="3">Tripartite tricarboxylate transporter substrate binding protein</fullName>
    </submittedName>
</protein>
<dbReference type="PANTHER" id="PTHR42928:SF5">
    <property type="entry name" value="BLR1237 PROTEIN"/>
    <property type="match status" value="1"/>
</dbReference>
<dbReference type="AlphaFoldDB" id="A0A2A7UX60"/>
<dbReference type="STRING" id="1219032.GCA_001515545_00491"/>
<dbReference type="Pfam" id="PF03401">
    <property type="entry name" value="TctC"/>
    <property type="match status" value="1"/>
</dbReference>
<dbReference type="PIRSF" id="PIRSF017082">
    <property type="entry name" value="YflP"/>
    <property type="match status" value="1"/>
</dbReference>
<dbReference type="PANTHER" id="PTHR42928">
    <property type="entry name" value="TRICARBOXYLATE-BINDING PROTEIN"/>
    <property type="match status" value="1"/>
</dbReference>
<feature type="chain" id="PRO_5012450691" evidence="2">
    <location>
        <begin position="29"/>
        <end position="329"/>
    </location>
</feature>
<evidence type="ECO:0000256" key="1">
    <source>
        <dbReference type="ARBA" id="ARBA00006987"/>
    </source>
</evidence>
<dbReference type="InterPro" id="IPR005064">
    <property type="entry name" value="BUG"/>
</dbReference>
<dbReference type="CDD" id="cd13578">
    <property type="entry name" value="PBP2_Bug27"/>
    <property type="match status" value="1"/>
</dbReference>
<evidence type="ECO:0000256" key="2">
    <source>
        <dbReference type="SAM" id="SignalP"/>
    </source>
</evidence>
<name>A0A2A7UX60_COMTR</name>
<dbReference type="Gene3D" id="3.40.190.10">
    <property type="entry name" value="Periplasmic binding protein-like II"/>
    <property type="match status" value="1"/>
</dbReference>
<reference evidence="4" key="1">
    <citation type="submission" date="2017-09" db="EMBL/GenBank/DDBJ databases">
        <title>FDA dAtabase for Regulatory Grade micrObial Sequences (FDA-ARGOS): Supporting development and validation of Infectious Disease Dx tests.</title>
        <authorList>
            <person name="Minogue T."/>
            <person name="Wolcott M."/>
            <person name="Wasieloski L."/>
            <person name="Aguilar W."/>
            <person name="Moore D."/>
            <person name="Tallon L."/>
            <person name="Sadzewicz L."/>
            <person name="Ott S."/>
            <person name="Zhao X."/>
            <person name="Nagaraj S."/>
            <person name="Vavikolanu K."/>
            <person name="Aluvathingal J."/>
            <person name="Nadendla S."/>
            <person name="Sichtig H."/>
        </authorList>
    </citation>
    <scope>NUCLEOTIDE SEQUENCE [LARGE SCALE GENOMIC DNA]</scope>
    <source>
        <strain evidence="4">FDAARGOS_394</strain>
    </source>
</reference>
<gene>
    <name evidence="3" type="ORF">CRM82_15635</name>
</gene>
<dbReference type="GeneID" id="80802054"/>
<keyword evidence="2" id="KW-0732">Signal</keyword>
<dbReference type="InterPro" id="IPR042100">
    <property type="entry name" value="Bug_dom1"/>
</dbReference>
<sequence>MIFTRALAAAATVATAVTTLSLSAAALAQTPAYPTKPITVIVPYSVGGTTDIVARLVTTQLGNSLGQSLIADNRVGGGGQIGWSAAARSAPDGYTLLTTEMSFTIAPGLFPKLPFDGRKDFAHVITAAAAPHVLVINPNVPAKNVQEFVALAKAKPGSMNYGSGGNGTNTHLGGELFKSAAGVELVHVPYKGAGQVLTDLMAGQVQALVTSLPTALPHIKSGKLRALVVTSDTRSPLLPDVPSAKEAKLPSFVMDFWVGFAVRAGTPAPIIDQLNHAIAATLTSADGKRRLAEQGLTPVANTPAQAGQLAASEMQRWAAVIKAAGIKAE</sequence>
<dbReference type="Proteomes" id="UP000220246">
    <property type="component" value="Unassembled WGS sequence"/>
</dbReference>
<accession>A0A2A7UX60</accession>
<comment type="similarity">
    <text evidence="1">Belongs to the UPF0065 (bug) family.</text>
</comment>
<feature type="signal peptide" evidence="2">
    <location>
        <begin position="1"/>
        <end position="28"/>
    </location>
</feature>
<proteinExistence type="inferred from homology"/>
<dbReference type="EMBL" id="PDEA01000001">
    <property type="protein sequence ID" value="PEH89843.1"/>
    <property type="molecule type" value="Genomic_DNA"/>
</dbReference>
<organism evidence="3 4">
    <name type="scientific">Comamonas terrigena</name>
    <dbReference type="NCBI Taxonomy" id="32013"/>
    <lineage>
        <taxon>Bacteria</taxon>
        <taxon>Pseudomonadati</taxon>
        <taxon>Pseudomonadota</taxon>
        <taxon>Betaproteobacteria</taxon>
        <taxon>Burkholderiales</taxon>
        <taxon>Comamonadaceae</taxon>
        <taxon>Comamonas</taxon>
    </lineage>
</organism>
<keyword evidence="4" id="KW-1185">Reference proteome</keyword>
<dbReference type="Gene3D" id="3.40.190.150">
    <property type="entry name" value="Bordetella uptake gene, domain 1"/>
    <property type="match status" value="1"/>
</dbReference>
<evidence type="ECO:0000313" key="3">
    <source>
        <dbReference type="EMBL" id="PEH89843.1"/>
    </source>
</evidence>
<dbReference type="SUPFAM" id="SSF53850">
    <property type="entry name" value="Periplasmic binding protein-like II"/>
    <property type="match status" value="1"/>
</dbReference>